<feature type="signal peptide" evidence="7">
    <location>
        <begin position="1"/>
        <end position="20"/>
    </location>
</feature>
<comment type="catalytic activity">
    <reaction evidence="5">
        <text>[(1-&gt;4)-beta-D-glucosyl]n+m + reduced acceptor + O2 = 4-dehydro-beta-D-glucosyl-[(1-&gt;4)-beta-D-glucosyl]n-1 + [(1-&gt;4)-beta-D-glucosyl]m + acceptor + H2O.</text>
        <dbReference type="EC" id="1.14.99.56"/>
    </reaction>
</comment>
<evidence type="ECO:0000256" key="2">
    <source>
        <dbReference type="ARBA" id="ARBA00004613"/>
    </source>
</evidence>
<dbReference type="GO" id="GO:0004497">
    <property type="term" value="F:monooxygenase activity"/>
    <property type="evidence" value="ECO:0007669"/>
    <property type="project" value="UniProtKB-KW"/>
</dbReference>
<keyword evidence="9" id="KW-0503">Monooxygenase</keyword>
<protein>
    <recommendedName>
        <fullName evidence="5">AA9 family lytic polysaccharide monooxygenase</fullName>
        <ecNumber evidence="5">1.14.99.56</ecNumber>
    </recommendedName>
    <alternativeName>
        <fullName evidence="5">Endo-beta-1,4-glucanase</fullName>
    </alternativeName>
    <alternativeName>
        <fullName evidence="5">Glycosyl hydrolase 61 family protein</fullName>
    </alternativeName>
</protein>
<comment type="function">
    <text evidence="5">Lytic polysaccharide monooxygenase (LMPO) that depolymerizes crystalline and amorphous polysaccharides via the oxidation of scissile alpha- or beta-(1-4)-glycosidic bonds, yielding C1 and/or C4 oxidation products. Catalysis by LPMOs requires the reduction of the active-site copper from Cu(II) to Cu(I) by a reducing agent and H(2)O(2) or O(2) as a cosubstrate.</text>
</comment>
<keyword evidence="9" id="KW-0560">Oxidoreductase</keyword>
<evidence type="ECO:0000256" key="7">
    <source>
        <dbReference type="SAM" id="SignalP"/>
    </source>
</evidence>
<keyword evidence="5" id="KW-0624">Polysaccharide degradation</keyword>
<evidence type="ECO:0000313" key="10">
    <source>
        <dbReference type="Proteomes" id="UP000799537"/>
    </source>
</evidence>
<dbReference type="InterPro" id="IPR049892">
    <property type="entry name" value="AA9"/>
</dbReference>
<keyword evidence="3 5" id="KW-0964">Secreted</keyword>
<dbReference type="PANTHER" id="PTHR33353:SF2">
    <property type="entry name" value="ENDO-BETA-1,4-GLUCANASE D"/>
    <property type="match status" value="1"/>
</dbReference>
<dbReference type="Gene3D" id="2.70.50.70">
    <property type="match status" value="1"/>
</dbReference>
<reference evidence="9" key="1">
    <citation type="journal article" date="2020" name="Stud. Mycol.">
        <title>101 Dothideomycetes genomes: a test case for predicting lifestyles and emergence of pathogens.</title>
        <authorList>
            <person name="Haridas S."/>
            <person name="Albert R."/>
            <person name="Binder M."/>
            <person name="Bloem J."/>
            <person name="Labutti K."/>
            <person name="Salamov A."/>
            <person name="Andreopoulos B."/>
            <person name="Baker S."/>
            <person name="Barry K."/>
            <person name="Bills G."/>
            <person name="Bluhm B."/>
            <person name="Cannon C."/>
            <person name="Castanera R."/>
            <person name="Culley D."/>
            <person name="Daum C."/>
            <person name="Ezra D."/>
            <person name="Gonzalez J."/>
            <person name="Henrissat B."/>
            <person name="Kuo A."/>
            <person name="Liang C."/>
            <person name="Lipzen A."/>
            <person name="Lutzoni F."/>
            <person name="Magnuson J."/>
            <person name="Mondo S."/>
            <person name="Nolan M."/>
            <person name="Ohm R."/>
            <person name="Pangilinan J."/>
            <person name="Park H.-J."/>
            <person name="Ramirez L."/>
            <person name="Alfaro M."/>
            <person name="Sun H."/>
            <person name="Tritt A."/>
            <person name="Yoshinaga Y."/>
            <person name="Zwiers L.-H."/>
            <person name="Turgeon B."/>
            <person name="Goodwin S."/>
            <person name="Spatafora J."/>
            <person name="Crous P."/>
            <person name="Grigoriev I."/>
        </authorList>
    </citation>
    <scope>NUCLEOTIDE SEQUENCE</scope>
    <source>
        <strain evidence="9">ATCC 36951</strain>
    </source>
</reference>
<gene>
    <name evidence="9" type="ORF">M409DRAFT_31007</name>
</gene>
<evidence type="ECO:0000256" key="6">
    <source>
        <dbReference type="SAM" id="MobiDB-lite"/>
    </source>
</evidence>
<sequence length="277" mass="29360">MFSKNSGLAAALLAAPAVHAHYIFSQLIVNNQTVGSDYSYIRQNTNTYMPSYAADIINSEDLRCNAGAGSAFSETYDVKAGDTIGFKLSFDELIEHPGPGFVYMSKAPGDVGSYVGDGDWFKVWEGGANGAANVDTNWVTWQKDRIEFAIPADIPDGDYLVRPEHIAIHENHVGKAQFYMECAQLRISGGGSGTPSPLVKIPGLYATDDPGFTYSIWTGSDPGYTMPGPAVWGGSANANTTNTGAASGTASTDSSANAPSGFSFGQWNSRVKGRRAA</sequence>
<keyword evidence="5" id="KW-0136">Cellulose degradation</keyword>
<evidence type="ECO:0000256" key="4">
    <source>
        <dbReference type="ARBA" id="ARBA00023157"/>
    </source>
</evidence>
<dbReference type="InterPro" id="IPR005103">
    <property type="entry name" value="AA9_LPMO"/>
</dbReference>
<name>A0A6A6BYA5_ZASCE</name>
<organism evidence="9 10">
    <name type="scientific">Zasmidium cellare ATCC 36951</name>
    <dbReference type="NCBI Taxonomy" id="1080233"/>
    <lineage>
        <taxon>Eukaryota</taxon>
        <taxon>Fungi</taxon>
        <taxon>Dikarya</taxon>
        <taxon>Ascomycota</taxon>
        <taxon>Pezizomycotina</taxon>
        <taxon>Dothideomycetes</taxon>
        <taxon>Dothideomycetidae</taxon>
        <taxon>Mycosphaerellales</taxon>
        <taxon>Mycosphaerellaceae</taxon>
        <taxon>Zasmidium</taxon>
    </lineage>
</organism>
<feature type="domain" description="Auxiliary Activity family 9 catalytic" evidence="8">
    <location>
        <begin position="21"/>
        <end position="219"/>
    </location>
</feature>
<dbReference type="EMBL" id="ML993660">
    <property type="protein sequence ID" value="KAF2158509.1"/>
    <property type="molecule type" value="Genomic_DNA"/>
</dbReference>
<feature type="compositionally biased region" description="Low complexity" evidence="6">
    <location>
        <begin position="243"/>
        <end position="258"/>
    </location>
</feature>
<comment type="domain">
    <text evidence="5">Has a modular structure: an endo-beta-1,4-glucanase catalytic module at the N-terminus, a linker rich in serines and threonines, and a C-terminal carbohydrate-binding module (CBM).</text>
</comment>
<evidence type="ECO:0000256" key="1">
    <source>
        <dbReference type="ARBA" id="ARBA00001973"/>
    </source>
</evidence>
<feature type="region of interest" description="Disordered" evidence="6">
    <location>
        <begin position="243"/>
        <end position="277"/>
    </location>
</feature>
<keyword evidence="5" id="KW-0119">Carbohydrate metabolism</keyword>
<dbReference type="GO" id="GO:0008810">
    <property type="term" value="F:cellulase activity"/>
    <property type="evidence" value="ECO:0007669"/>
    <property type="project" value="UniProtKB-UniRule"/>
</dbReference>
<dbReference type="CDD" id="cd21175">
    <property type="entry name" value="LPMO_AA9"/>
    <property type="match status" value="1"/>
</dbReference>
<dbReference type="OrthoDB" id="3496539at2759"/>
<proteinExistence type="predicted"/>
<keyword evidence="7" id="KW-0732">Signal</keyword>
<comment type="cofactor">
    <cofactor evidence="1">
        <name>Cu(2+)</name>
        <dbReference type="ChEBI" id="CHEBI:29036"/>
    </cofactor>
</comment>
<dbReference type="Pfam" id="PF03443">
    <property type="entry name" value="AA9"/>
    <property type="match status" value="1"/>
</dbReference>
<evidence type="ECO:0000256" key="3">
    <source>
        <dbReference type="ARBA" id="ARBA00022525"/>
    </source>
</evidence>
<dbReference type="PANTHER" id="PTHR33353">
    <property type="entry name" value="PUTATIVE (AFU_ORTHOLOGUE AFUA_1G12560)-RELATED"/>
    <property type="match status" value="1"/>
</dbReference>
<accession>A0A6A6BYA5</accession>
<dbReference type="GO" id="GO:0030245">
    <property type="term" value="P:cellulose catabolic process"/>
    <property type="evidence" value="ECO:0007669"/>
    <property type="project" value="UniProtKB-UniRule"/>
</dbReference>
<dbReference type="GO" id="GO:0030248">
    <property type="term" value="F:cellulose binding"/>
    <property type="evidence" value="ECO:0007669"/>
    <property type="project" value="UniProtKB-UniRule"/>
</dbReference>
<keyword evidence="4 5" id="KW-1015">Disulfide bond</keyword>
<dbReference type="AlphaFoldDB" id="A0A6A6BYA5"/>
<dbReference type="Proteomes" id="UP000799537">
    <property type="component" value="Unassembled WGS sequence"/>
</dbReference>
<dbReference type="RefSeq" id="XP_033659398.1">
    <property type="nucleotide sequence ID" value="XM_033810157.1"/>
</dbReference>
<evidence type="ECO:0000259" key="8">
    <source>
        <dbReference type="Pfam" id="PF03443"/>
    </source>
</evidence>
<dbReference type="GO" id="GO:0005576">
    <property type="term" value="C:extracellular region"/>
    <property type="evidence" value="ECO:0007669"/>
    <property type="project" value="UniProtKB-SubCell"/>
</dbReference>
<comment type="subcellular location">
    <subcellularLocation>
        <location evidence="2 5">Secreted</location>
    </subcellularLocation>
</comment>
<evidence type="ECO:0000256" key="5">
    <source>
        <dbReference type="RuleBase" id="RU368122"/>
    </source>
</evidence>
<keyword evidence="10" id="KW-1185">Reference proteome</keyword>
<dbReference type="GeneID" id="54563429"/>
<evidence type="ECO:0000313" key="9">
    <source>
        <dbReference type="EMBL" id="KAF2158509.1"/>
    </source>
</evidence>
<dbReference type="EC" id="1.14.99.56" evidence="5"/>
<feature type="chain" id="PRO_5025433152" description="AA9 family lytic polysaccharide monooxygenase" evidence="7">
    <location>
        <begin position="21"/>
        <end position="277"/>
    </location>
</feature>